<accession>A0ABR8K9T6</accession>
<dbReference type="Gene3D" id="3.60.90.10">
    <property type="entry name" value="S-adenosylmethionine decarboxylase"/>
    <property type="match status" value="1"/>
</dbReference>
<dbReference type="RefSeq" id="WP_190956225.1">
    <property type="nucleotide sequence ID" value="NZ_JACJTU010000015.1"/>
</dbReference>
<dbReference type="EMBL" id="JACJTU010000015">
    <property type="protein sequence ID" value="MBD2735571.1"/>
    <property type="molecule type" value="Genomic_DNA"/>
</dbReference>
<evidence type="ECO:0000313" key="2">
    <source>
        <dbReference type="Proteomes" id="UP000637383"/>
    </source>
</evidence>
<evidence type="ECO:0000313" key="1">
    <source>
        <dbReference type="EMBL" id="MBD2735571.1"/>
    </source>
</evidence>
<protein>
    <submittedName>
        <fullName evidence="1">Uncharacterized protein</fullName>
    </submittedName>
</protein>
<sequence length="120" mass="13473">MKNLAPNIFRQRLLIEGFYTTDMSEAILEKYLLNVAAHLDLRTYGKPIIFSPASGMGRDENAGYDAFVPLIDSGISAYVWSNAQFFSIVIYTCKGFDEKAAIEFTREYFAVSGEMVSVSF</sequence>
<dbReference type="Proteomes" id="UP000637383">
    <property type="component" value="Unassembled WGS sequence"/>
</dbReference>
<organism evidence="1 2">
    <name type="scientific">Nostoc paludosum FACHB-159</name>
    <dbReference type="NCBI Taxonomy" id="2692908"/>
    <lineage>
        <taxon>Bacteria</taxon>
        <taxon>Bacillati</taxon>
        <taxon>Cyanobacteriota</taxon>
        <taxon>Cyanophyceae</taxon>
        <taxon>Nostocales</taxon>
        <taxon>Nostocaceae</taxon>
        <taxon>Nostoc</taxon>
    </lineage>
</organism>
<reference evidence="1 2" key="1">
    <citation type="journal article" date="2020" name="ISME J.">
        <title>Comparative genomics reveals insights into cyanobacterial evolution and habitat adaptation.</title>
        <authorList>
            <person name="Chen M.Y."/>
            <person name="Teng W.K."/>
            <person name="Zhao L."/>
            <person name="Hu C.X."/>
            <person name="Zhou Y.K."/>
            <person name="Han B.P."/>
            <person name="Song L.R."/>
            <person name="Shu W.S."/>
        </authorList>
    </citation>
    <scope>NUCLEOTIDE SEQUENCE [LARGE SCALE GENOMIC DNA]</scope>
    <source>
        <strain evidence="1 2">FACHB-159</strain>
    </source>
</reference>
<name>A0ABR8K9T6_9NOSO</name>
<gene>
    <name evidence="1" type="ORF">H6H03_17005</name>
</gene>
<comment type="caution">
    <text evidence="1">The sequence shown here is derived from an EMBL/GenBank/DDBJ whole genome shotgun (WGS) entry which is preliminary data.</text>
</comment>
<proteinExistence type="predicted"/>
<keyword evidence="2" id="KW-1185">Reference proteome</keyword>